<gene>
    <name evidence="3" type="ORF">GV827_18930</name>
</gene>
<evidence type="ECO:0000256" key="1">
    <source>
        <dbReference type="SAM" id="MobiDB-lite"/>
    </source>
</evidence>
<keyword evidence="4" id="KW-1185">Reference proteome</keyword>
<dbReference type="PANTHER" id="PTHR43355:SF2">
    <property type="entry name" value="FLAVIN REDUCTASE (NADPH)"/>
    <property type="match status" value="1"/>
</dbReference>
<dbReference type="InterPro" id="IPR016040">
    <property type="entry name" value="NAD(P)-bd_dom"/>
</dbReference>
<accession>A0A6P0CE51</accession>
<evidence type="ECO:0000313" key="3">
    <source>
        <dbReference type="EMBL" id="NEK24461.1"/>
    </source>
</evidence>
<dbReference type="AlphaFoldDB" id="A0A6P0CE51"/>
<dbReference type="InterPro" id="IPR051606">
    <property type="entry name" value="Polyketide_Oxido-like"/>
</dbReference>
<reference evidence="3 4" key="1">
    <citation type="submission" date="2020-01" db="EMBL/GenBank/DDBJ databases">
        <title>Sulfitobacter sediminilitoris sp. nov., isolated from a tidal flat.</title>
        <authorList>
            <person name="Park S."/>
            <person name="Yoon J.-H."/>
        </authorList>
    </citation>
    <scope>NUCLEOTIDE SEQUENCE [LARGE SCALE GENOMIC DNA]</scope>
    <source>
        <strain evidence="3 4">JBTF-M27</strain>
    </source>
</reference>
<evidence type="ECO:0000259" key="2">
    <source>
        <dbReference type="Pfam" id="PF13460"/>
    </source>
</evidence>
<feature type="domain" description="NAD(P)-binding" evidence="2">
    <location>
        <begin position="3"/>
        <end position="194"/>
    </location>
</feature>
<dbReference type="InterPro" id="IPR036291">
    <property type="entry name" value="NAD(P)-bd_dom_sf"/>
</dbReference>
<dbReference type="Proteomes" id="UP000468591">
    <property type="component" value="Unassembled WGS sequence"/>
</dbReference>
<sequence>MFGASGATGRAAIKAARRRNHKVRAVDHHLPEQSEDDPMITHVQADVLQDDLREHVRGADAVLSCVGVGNAPETLLDPPPLYTDGTDAICNAMEAEAVKRLIVISATFVETRNRGPIWFKLPAMTSLHLVFEQMKEMEHNLQRHKGLDWTAVRPGWLMEGPLTEDYVVQDDEIPKDLIRTRHADLGHFMVSLAESGEWVRQTPAIARDEPAHTTSPLAVLDEIMGG</sequence>
<protein>
    <submittedName>
        <fullName evidence="3">NAD(P)H-binding protein</fullName>
    </submittedName>
</protein>
<comment type="caution">
    <text evidence="3">The sequence shown here is derived from an EMBL/GenBank/DDBJ whole genome shotgun (WGS) entry which is preliminary data.</text>
</comment>
<organism evidence="3 4">
    <name type="scientific">Sulfitobacter sediminilitoris</name>
    <dbReference type="NCBI Taxonomy" id="2698830"/>
    <lineage>
        <taxon>Bacteria</taxon>
        <taxon>Pseudomonadati</taxon>
        <taxon>Pseudomonadota</taxon>
        <taxon>Alphaproteobacteria</taxon>
        <taxon>Rhodobacterales</taxon>
        <taxon>Roseobacteraceae</taxon>
        <taxon>Sulfitobacter</taxon>
    </lineage>
</organism>
<dbReference type="Gene3D" id="3.40.50.720">
    <property type="entry name" value="NAD(P)-binding Rossmann-like Domain"/>
    <property type="match status" value="1"/>
</dbReference>
<dbReference type="GO" id="GO:0042602">
    <property type="term" value="F:riboflavin reductase (NADPH) activity"/>
    <property type="evidence" value="ECO:0007669"/>
    <property type="project" value="TreeGrafter"/>
</dbReference>
<dbReference type="GO" id="GO:0004074">
    <property type="term" value="F:biliverdin reductase [NAD(P)H] activity"/>
    <property type="evidence" value="ECO:0007669"/>
    <property type="project" value="TreeGrafter"/>
</dbReference>
<name>A0A6P0CE51_9RHOB</name>
<dbReference type="Pfam" id="PF13460">
    <property type="entry name" value="NAD_binding_10"/>
    <property type="match status" value="1"/>
</dbReference>
<dbReference type="EMBL" id="JAABNT010000016">
    <property type="protein sequence ID" value="NEK24461.1"/>
    <property type="molecule type" value="Genomic_DNA"/>
</dbReference>
<feature type="region of interest" description="Disordered" evidence="1">
    <location>
        <begin position="1"/>
        <end position="24"/>
    </location>
</feature>
<evidence type="ECO:0000313" key="4">
    <source>
        <dbReference type="Proteomes" id="UP000468591"/>
    </source>
</evidence>
<proteinExistence type="predicted"/>
<dbReference type="SUPFAM" id="SSF51735">
    <property type="entry name" value="NAD(P)-binding Rossmann-fold domains"/>
    <property type="match status" value="1"/>
</dbReference>
<dbReference type="PANTHER" id="PTHR43355">
    <property type="entry name" value="FLAVIN REDUCTASE (NADPH)"/>
    <property type="match status" value="1"/>
</dbReference>